<dbReference type="Proteomes" id="UP001430953">
    <property type="component" value="Unassembled WGS sequence"/>
</dbReference>
<organism evidence="2 3">
    <name type="scientific">Cardiocondyla obscurior</name>
    <dbReference type="NCBI Taxonomy" id="286306"/>
    <lineage>
        <taxon>Eukaryota</taxon>
        <taxon>Metazoa</taxon>
        <taxon>Ecdysozoa</taxon>
        <taxon>Arthropoda</taxon>
        <taxon>Hexapoda</taxon>
        <taxon>Insecta</taxon>
        <taxon>Pterygota</taxon>
        <taxon>Neoptera</taxon>
        <taxon>Endopterygota</taxon>
        <taxon>Hymenoptera</taxon>
        <taxon>Apocrita</taxon>
        <taxon>Aculeata</taxon>
        <taxon>Formicoidea</taxon>
        <taxon>Formicidae</taxon>
        <taxon>Myrmicinae</taxon>
        <taxon>Cardiocondyla</taxon>
    </lineage>
</organism>
<name>A0AAW2EYQ1_9HYME</name>
<keyword evidence="3" id="KW-1185">Reference proteome</keyword>
<evidence type="ECO:0000256" key="1">
    <source>
        <dbReference type="SAM" id="SignalP"/>
    </source>
</evidence>
<evidence type="ECO:0000313" key="3">
    <source>
        <dbReference type="Proteomes" id="UP001430953"/>
    </source>
</evidence>
<reference evidence="2 3" key="1">
    <citation type="submission" date="2023-03" db="EMBL/GenBank/DDBJ databases">
        <title>High recombination rates correlate with genetic variation in Cardiocondyla obscurior ants.</title>
        <authorList>
            <person name="Errbii M."/>
        </authorList>
    </citation>
    <scope>NUCLEOTIDE SEQUENCE [LARGE SCALE GENOMIC DNA]</scope>
    <source>
        <strain evidence="2">Alpha-2009</strain>
        <tissue evidence="2">Whole body</tissue>
    </source>
</reference>
<gene>
    <name evidence="2" type="ORF">PUN28_014744</name>
</gene>
<evidence type="ECO:0000313" key="2">
    <source>
        <dbReference type="EMBL" id="KAL0107644.1"/>
    </source>
</evidence>
<dbReference type="AlphaFoldDB" id="A0AAW2EYQ1"/>
<feature type="chain" id="PRO_5043587468" description="Secreted protein" evidence="1">
    <location>
        <begin position="29"/>
        <end position="115"/>
    </location>
</feature>
<accession>A0AAW2EYQ1</accession>
<comment type="caution">
    <text evidence="2">The sequence shown here is derived from an EMBL/GenBank/DDBJ whole genome shotgun (WGS) entry which is preliminary data.</text>
</comment>
<sequence>MRIARRPARQLISSLVILAGNLPTLIDCLDFKSCKPLKIFSSFAGKTSLLSVKKNYLQCVTMFCHCETRYVSIQRPMRVRGLDARINAVRFPRPIVPDCDARSGESTRLFGRCPK</sequence>
<evidence type="ECO:0008006" key="4">
    <source>
        <dbReference type="Google" id="ProtNLM"/>
    </source>
</evidence>
<keyword evidence="1" id="KW-0732">Signal</keyword>
<protein>
    <recommendedName>
        <fullName evidence="4">Secreted protein</fullName>
    </recommendedName>
</protein>
<proteinExistence type="predicted"/>
<feature type="signal peptide" evidence="1">
    <location>
        <begin position="1"/>
        <end position="28"/>
    </location>
</feature>
<dbReference type="EMBL" id="JADYXP020000016">
    <property type="protein sequence ID" value="KAL0107644.1"/>
    <property type="molecule type" value="Genomic_DNA"/>
</dbReference>